<sequence>MTGIWLAVGYLIVINAVACGMMRADKQRARQHRRRIPEKRLLLAAAVGGAAGAWLGMRRWRHKTKHAAFAAGLPLMTLAQAALLIWLAMRLLRLI</sequence>
<evidence type="ECO:0000313" key="2">
    <source>
        <dbReference type="EMBL" id="MBD2847239.1"/>
    </source>
</evidence>
<reference evidence="2" key="1">
    <citation type="submission" date="2020-09" db="EMBL/GenBank/DDBJ databases">
        <title>A novel bacterium of genus Paenibacillus, isolated from South China Sea.</title>
        <authorList>
            <person name="Huang H."/>
            <person name="Mo K."/>
            <person name="Hu Y."/>
        </authorList>
    </citation>
    <scope>NUCLEOTIDE SEQUENCE</scope>
    <source>
        <strain evidence="2">IB182496</strain>
    </source>
</reference>
<keyword evidence="1" id="KW-1133">Transmembrane helix</keyword>
<comment type="caution">
    <text evidence="2">The sequence shown here is derived from an EMBL/GenBank/DDBJ whole genome shotgun (WGS) entry which is preliminary data.</text>
</comment>
<feature type="transmembrane region" description="Helical" evidence="1">
    <location>
        <begin position="40"/>
        <end position="57"/>
    </location>
</feature>
<name>A0A927BXH2_9BACL</name>
<evidence type="ECO:0000256" key="1">
    <source>
        <dbReference type="SAM" id="Phobius"/>
    </source>
</evidence>
<organism evidence="2 3">
    <name type="scientific">Paenibacillus sabuli</name>
    <dbReference type="NCBI Taxonomy" id="2772509"/>
    <lineage>
        <taxon>Bacteria</taxon>
        <taxon>Bacillati</taxon>
        <taxon>Bacillota</taxon>
        <taxon>Bacilli</taxon>
        <taxon>Bacillales</taxon>
        <taxon>Paenibacillaceae</taxon>
        <taxon>Paenibacillus</taxon>
    </lineage>
</organism>
<evidence type="ECO:0000313" key="3">
    <source>
        <dbReference type="Proteomes" id="UP000621560"/>
    </source>
</evidence>
<proteinExistence type="predicted"/>
<gene>
    <name evidence="2" type="ORF">IDH44_18730</name>
</gene>
<dbReference type="InterPro" id="IPR010718">
    <property type="entry name" value="DUF1294"/>
</dbReference>
<dbReference type="RefSeq" id="WP_190920346.1">
    <property type="nucleotide sequence ID" value="NZ_JACXIZ010000035.1"/>
</dbReference>
<keyword evidence="1" id="KW-0812">Transmembrane</keyword>
<dbReference type="AlphaFoldDB" id="A0A927BXH2"/>
<feature type="transmembrane region" description="Helical" evidence="1">
    <location>
        <begin position="6"/>
        <end position="24"/>
    </location>
</feature>
<protein>
    <submittedName>
        <fullName evidence="2">DUF1294 domain-containing protein</fullName>
    </submittedName>
</protein>
<keyword evidence="1" id="KW-0472">Membrane</keyword>
<dbReference type="Proteomes" id="UP000621560">
    <property type="component" value="Unassembled WGS sequence"/>
</dbReference>
<feature type="transmembrane region" description="Helical" evidence="1">
    <location>
        <begin position="69"/>
        <end position="89"/>
    </location>
</feature>
<accession>A0A927BXH2</accession>
<dbReference type="EMBL" id="JACXIZ010000035">
    <property type="protein sequence ID" value="MBD2847239.1"/>
    <property type="molecule type" value="Genomic_DNA"/>
</dbReference>
<dbReference type="Pfam" id="PF06961">
    <property type="entry name" value="DUF1294"/>
    <property type="match status" value="1"/>
</dbReference>
<keyword evidence="3" id="KW-1185">Reference proteome</keyword>